<feature type="signal peptide" evidence="9">
    <location>
        <begin position="1"/>
        <end position="29"/>
    </location>
</feature>
<feature type="chain" id="PRO_5045573973" evidence="9">
    <location>
        <begin position="30"/>
        <end position="653"/>
    </location>
</feature>
<dbReference type="CDD" id="cd16913">
    <property type="entry name" value="YkuD_like"/>
    <property type="match status" value="1"/>
</dbReference>
<dbReference type="PROSITE" id="PS52029">
    <property type="entry name" value="LD_TPASE"/>
    <property type="match status" value="1"/>
</dbReference>
<evidence type="ECO:0000256" key="8">
    <source>
        <dbReference type="SAM" id="MobiDB-lite"/>
    </source>
</evidence>
<dbReference type="Gene3D" id="1.10.101.10">
    <property type="entry name" value="PGBD-like superfamily/PGBD"/>
    <property type="match status" value="1"/>
</dbReference>
<dbReference type="InterPro" id="IPR045380">
    <property type="entry name" value="LD_TPept_scaffold_dom"/>
</dbReference>
<evidence type="ECO:0000256" key="9">
    <source>
        <dbReference type="SAM" id="SignalP"/>
    </source>
</evidence>
<keyword evidence="4 7" id="KW-0133">Cell shape</keyword>
<reference evidence="12" key="1">
    <citation type="journal article" date="2019" name="Int. J. Syst. Evol. Microbiol.">
        <title>The Global Catalogue of Microorganisms (GCM) 10K type strain sequencing project: providing services to taxonomists for standard genome sequencing and annotation.</title>
        <authorList>
            <consortium name="The Broad Institute Genomics Platform"/>
            <consortium name="The Broad Institute Genome Sequencing Center for Infectious Disease"/>
            <person name="Wu L."/>
            <person name="Ma J."/>
        </authorList>
    </citation>
    <scope>NUCLEOTIDE SEQUENCE [LARGE SCALE GENOMIC DNA]</scope>
    <source>
        <strain evidence="12">CGMCC 1.15731</strain>
    </source>
</reference>
<dbReference type="InterPro" id="IPR002477">
    <property type="entry name" value="Peptidoglycan-bd-like"/>
</dbReference>
<dbReference type="SUPFAM" id="SSF141523">
    <property type="entry name" value="L,D-transpeptidase catalytic domain-like"/>
    <property type="match status" value="1"/>
</dbReference>
<dbReference type="InterPro" id="IPR038063">
    <property type="entry name" value="Transpep_catalytic_dom"/>
</dbReference>
<feature type="region of interest" description="Disordered" evidence="8">
    <location>
        <begin position="44"/>
        <end position="77"/>
    </location>
</feature>
<comment type="pathway">
    <text evidence="1 7">Cell wall biogenesis; peptidoglycan biosynthesis.</text>
</comment>
<dbReference type="SUPFAM" id="SSF47090">
    <property type="entry name" value="PGBD-like"/>
    <property type="match status" value="1"/>
</dbReference>
<evidence type="ECO:0000256" key="6">
    <source>
        <dbReference type="ARBA" id="ARBA00023316"/>
    </source>
</evidence>
<feature type="domain" description="L,D-TPase catalytic" evidence="10">
    <location>
        <begin position="420"/>
        <end position="591"/>
    </location>
</feature>
<dbReference type="InterPro" id="IPR005490">
    <property type="entry name" value="LD_TPept_cat_dom"/>
</dbReference>
<dbReference type="PANTHER" id="PTHR41533">
    <property type="entry name" value="L,D-TRANSPEPTIDASE HI_1667-RELATED"/>
    <property type="match status" value="1"/>
</dbReference>
<dbReference type="Pfam" id="PF20142">
    <property type="entry name" value="Scaffold"/>
    <property type="match status" value="1"/>
</dbReference>
<keyword evidence="3" id="KW-0808">Transferase</keyword>
<organism evidence="11 12">
    <name type="scientific">Daeguia caeni</name>
    <dbReference type="NCBI Taxonomy" id="439612"/>
    <lineage>
        <taxon>Bacteria</taxon>
        <taxon>Pseudomonadati</taxon>
        <taxon>Pseudomonadota</taxon>
        <taxon>Alphaproteobacteria</taxon>
        <taxon>Hyphomicrobiales</taxon>
        <taxon>Brucellaceae</taxon>
        <taxon>Daeguia</taxon>
    </lineage>
</organism>
<proteinExistence type="inferred from homology"/>
<evidence type="ECO:0000313" key="11">
    <source>
        <dbReference type="EMBL" id="MFC4623870.1"/>
    </source>
</evidence>
<evidence type="ECO:0000256" key="5">
    <source>
        <dbReference type="ARBA" id="ARBA00022984"/>
    </source>
</evidence>
<comment type="similarity">
    <text evidence="2">Belongs to the YkuD family.</text>
</comment>
<evidence type="ECO:0000256" key="3">
    <source>
        <dbReference type="ARBA" id="ARBA00022679"/>
    </source>
</evidence>
<dbReference type="RefSeq" id="WP_374834346.1">
    <property type="nucleotide sequence ID" value="NZ_JBHEEZ010000047.1"/>
</dbReference>
<evidence type="ECO:0000256" key="1">
    <source>
        <dbReference type="ARBA" id="ARBA00004752"/>
    </source>
</evidence>
<feature type="active site" description="Proton donor/acceptor" evidence="7">
    <location>
        <position position="551"/>
    </location>
</feature>
<dbReference type="Proteomes" id="UP001596042">
    <property type="component" value="Unassembled WGS sequence"/>
</dbReference>
<dbReference type="Gene3D" id="2.40.440.10">
    <property type="entry name" value="L,D-transpeptidase catalytic domain-like"/>
    <property type="match status" value="1"/>
</dbReference>
<protein>
    <submittedName>
        <fullName evidence="11">L,D-transpeptidase family protein</fullName>
    </submittedName>
</protein>
<dbReference type="Pfam" id="PF03734">
    <property type="entry name" value="YkuD"/>
    <property type="match status" value="1"/>
</dbReference>
<accession>A0ABV9H4I9</accession>
<dbReference type="EMBL" id="JBHSEL010000017">
    <property type="protein sequence ID" value="MFC4623870.1"/>
    <property type="molecule type" value="Genomic_DNA"/>
</dbReference>
<dbReference type="Pfam" id="PF01471">
    <property type="entry name" value="PG_binding_1"/>
    <property type="match status" value="1"/>
</dbReference>
<evidence type="ECO:0000256" key="7">
    <source>
        <dbReference type="PROSITE-ProRule" id="PRU01373"/>
    </source>
</evidence>
<feature type="active site" description="Nucleophile" evidence="7">
    <location>
        <position position="570"/>
    </location>
</feature>
<evidence type="ECO:0000256" key="4">
    <source>
        <dbReference type="ARBA" id="ARBA00022960"/>
    </source>
</evidence>
<dbReference type="PANTHER" id="PTHR41533:SF2">
    <property type="entry name" value="BLR7131 PROTEIN"/>
    <property type="match status" value="1"/>
</dbReference>
<evidence type="ECO:0000256" key="2">
    <source>
        <dbReference type="ARBA" id="ARBA00005992"/>
    </source>
</evidence>
<gene>
    <name evidence="11" type="ORF">ACFO1V_01265</name>
</gene>
<comment type="caution">
    <text evidence="11">The sequence shown here is derived from an EMBL/GenBank/DDBJ whole genome shotgun (WGS) entry which is preliminary data.</text>
</comment>
<keyword evidence="6 7" id="KW-0961">Cell wall biogenesis/degradation</keyword>
<dbReference type="InterPro" id="IPR036366">
    <property type="entry name" value="PGBDSf"/>
</dbReference>
<keyword evidence="5 7" id="KW-0573">Peptidoglycan synthesis</keyword>
<evidence type="ECO:0000313" key="12">
    <source>
        <dbReference type="Proteomes" id="UP001596042"/>
    </source>
</evidence>
<dbReference type="InterPro" id="IPR036365">
    <property type="entry name" value="PGBD-like_sf"/>
</dbReference>
<keyword evidence="12" id="KW-1185">Reference proteome</keyword>
<evidence type="ECO:0000259" key="10">
    <source>
        <dbReference type="PROSITE" id="PS52029"/>
    </source>
</evidence>
<name>A0ABV9H4I9_9HYPH</name>
<sequence>MHDGKFIRRKAFLLAFSAMALIASDQAHAANTLLELFQQRRQKQAEVAPTPAPAPVKKPATSPERAKPVAATTAPANPDALARRAKVQASQVYDYKPEKLVRIDFNAVDPQRPSATDALTEGMSAIGVDEPAIGAGQKSFNEAEDYLKETQVYAEKAIADAIVSYYTNKRHFIWVADDQALDKAKSLVGFFASADEDGLNPEEYAVTIPSETYGVMDREARLRKLAEFEILLSARALRYALDAGEGRIIANRLSGFHDLPRGRVDLLDVLNRLAETADPAAVLYSYQPQNEQYRALKRALAEMAPDSGETIRIALDGVIRPGDRSEHLAKIVTLITRHAPASYLAKHGDVLRAHADAQIYSPELVSAIKSYQKLSGSAPDGIIGKATLASLHGEQSSIKRDRILYAMERLRWLPHDFGNRYVFVNQPAFRAEYFEDGRLKLGMNVVIGSPTNQTYFFYNKVQMVVFNPSWGVPRSIVVNEMLPRIMRDRSYLDRNGYEVYQNGKKVSANAVNWSAVAAGKAHVGIRQKPSLDNALGELKILFPNAHDIYMHDTPAKSYFARDMRALSHGCIRLERPREMAAAVMGAKVAELNKYFGGNERGIKVKEPVPIYIAYFTAWPDENGTIHYYGDVYNRDSALQKAFEKTAASRLAAI</sequence>
<dbReference type="InterPro" id="IPR052905">
    <property type="entry name" value="LD-transpeptidase_YkuD-like"/>
</dbReference>
<keyword evidence="9" id="KW-0732">Signal</keyword>